<keyword evidence="2" id="KW-1185">Reference proteome</keyword>
<sequence>MTALEPSLRLWSPLFRSAGIGADHIDTTVVRSRIDLSRSTKNGTRRFACRRSGRGSGAERRLADLSLTPIPKGSDQGLAVLVRAFSYLRTTCVRRLRLSVIDKLTVRRKWVLRVRADHEVNISA</sequence>
<evidence type="ECO:0000313" key="2">
    <source>
        <dbReference type="Proteomes" id="UP001177023"/>
    </source>
</evidence>
<evidence type="ECO:0000313" key="1">
    <source>
        <dbReference type="EMBL" id="CAJ0557288.1"/>
    </source>
</evidence>
<comment type="caution">
    <text evidence="1">The sequence shown here is derived from an EMBL/GenBank/DDBJ whole genome shotgun (WGS) entry which is preliminary data.</text>
</comment>
<proteinExistence type="predicted"/>
<organism evidence="1 2">
    <name type="scientific">Mesorhabditis spiculigera</name>
    <dbReference type="NCBI Taxonomy" id="96644"/>
    <lineage>
        <taxon>Eukaryota</taxon>
        <taxon>Metazoa</taxon>
        <taxon>Ecdysozoa</taxon>
        <taxon>Nematoda</taxon>
        <taxon>Chromadorea</taxon>
        <taxon>Rhabditida</taxon>
        <taxon>Rhabditina</taxon>
        <taxon>Rhabditomorpha</taxon>
        <taxon>Rhabditoidea</taxon>
        <taxon>Rhabditidae</taxon>
        <taxon>Mesorhabditinae</taxon>
        <taxon>Mesorhabditis</taxon>
    </lineage>
</organism>
<gene>
    <name evidence="1" type="ORF">MSPICULIGERA_LOCUS46</name>
</gene>
<protein>
    <submittedName>
        <fullName evidence="1">Uncharacterized protein</fullName>
    </submittedName>
</protein>
<feature type="non-terminal residue" evidence="1">
    <location>
        <position position="1"/>
    </location>
</feature>
<reference evidence="1" key="1">
    <citation type="submission" date="2023-06" db="EMBL/GenBank/DDBJ databases">
        <authorList>
            <person name="Delattre M."/>
        </authorList>
    </citation>
    <scope>NUCLEOTIDE SEQUENCE</scope>
    <source>
        <strain evidence="1">AF72</strain>
    </source>
</reference>
<accession>A0AA36FMT9</accession>
<name>A0AA36FMT9_9BILA</name>
<dbReference type="EMBL" id="CATQJA010000001">
    <property type="protein sequence ID" value="CAJ0557288.1"/>
    <property type="molecule type" value="Genomic_DNA"/>
</dbReference>
<dbReference type="Proteomes" id="UP001177023">
    <property type="component" value="Unassembled WGS sequence"/>
</dbReference>
<dbReference type="AlphaFoldDB" id="A0AA36FMT9"/>